<reference evidence="2" key="1">
    <citation type="journal article" date="2021" name="Sci. Adv.">
        <title>The American lobster genome reveals insights on longevity, neural, and immune adaptations.</title>
        <authorList>
            <person name="Polinski J.M."/>
            <person name="Zimin A.V."/>
            <person name="Clark K.F."/>
            <person name="Kohn A.B."/>
            <person name="Sadowski N."/>
            <person name="Timp W."/>
            <person name="Ptitsyn A."/>
            <person name="Khanna P."/>
            <person name="Romanova D.Y."/>
            <person name="Williams P."/>
            <person name="Greenwood S.J."/>
            <person name="Moroz L.L."/>
            <person name="Walt D.R."/>
            <person name="Bodnar A.G."/>
        </authorList>
    </citation>
    <scope>NUCLEOTIDE SEQUENCE</scope>
    <source>
        <strain evidence="2">GMGI-L3</strain>
    </source>
</reference>
<dbReference type="InterPro" id="IPR022041">
    <property type="entry name" value="Methyltransf_FA"/>
</dbReference>
<name>A0A8J5JZJ4_HOMAM</name>
<sequence>MVEIFIGGWEGAASAVRFKKGEDLVKVDTPDILSEEEYREFWIAFDHDEIRVGKGGEGEPFMQCPIPEPFGITHYGYSTGWGAVGWWQFHGDDMIKVDTPDILCCEEERKFWVSFKNGHIRVGYKDTDPFMEWTDPEPWKITHIGYCTGWGATGKWKFEY</sequence>
<comment type="caution">
    <text evidence="2">The sequence shown here is derived from an EMBL/GenBank/DDBJ whole genome shotgun (WGS) entry which is preliminary data.</text>
</comment>
<dbReference type="PANTHER" id="PTHR36695:SF12">
    <property type="entry name" value="AGAP008648-PA"/>
    <property type="match status" value="1"/>
</dbReference>
<proteinExistence type="predicted"/>
<dbReference type="Proteomes" id="UP000747542">
    <property type="component" value="Unassembled WGS sequence"/>
</dbReference>
<evidence type="ECO:0000313" key="2">
    <source>
        <dbReference type="EMBL" id="KAG7164335.1"/>
    </source>
</evidence>
<dbReference type="EMBL" id="JAHLQT010025476">
    <property type="protein sequence ID" value="KAG7164335.1"/>
    <property type="molecule type" value="Genomic_DNA"/>
</dbReference>
<keyword evidence="3" id="KW-1185">Reference proteome</keyword>
<feature type="domain" description="Farnesoic acid O-methyl transferase" evidence="1">
    <location>
        <begin position="1"/>
        <end position="90"/>
    </location>
</feature>
<evidence type="ECO:0000259" key="1">
    <source>
        <dbReference type="Pfam" id="PF12248"/>
    </source>
</evidence>
<protein>
    <submittedName>
        <fullName evidence="2">C3 and PZP-like 1 alpha-2-macroglobulin domain-containing protein 8-like 1</fullName>
    </submittedName>
</protein>
<gene>
    <name evidence="2" type="primary">CPAMD8-L1</name>
    <name evidence="2" type="ORF">Hamer_G003504</name>
</gene>
<dbReference type="AlphaFoldDB" id="A0A8J5JZJ4"/>
<evidence type="ECO:0000313" key="3">
    <source>
        <dbReference type="Proteomes" id="UP000747542"/>
    </source>
</evidence>
<organism evidence="2 3">
    <name type="scientific">Homarus americanus</name>
    <name type="common">American lobster</name>
    <dbReference type="NCBI Taxonomy" id="6706"/>
    <lineage>
        <taxon>Eukaryota</taxon>
        <taxon>Metazoa</taxon>
        <taxon>Ecdysozoa</taxon>
        <taxon>Arthropoda</taxon>
        <taxon>Crustacea</taxon>
        <taxon>Multicrustacea</taxon>
        <taxon>Malacostraca</taxon>
        <taxon>Eumalacostraca</taxon>
        <taxon>Eucarida</taxon>
        <taxon>Decapoda</taxon>
        <taxon>Pleocyemata</taxon>
        <taxon>Astacidea</taxon>
        <taxon>Nephropoidea</taxon>
        <taxon>Nephropidae</taxon>
        <taxon>Homarus</taxon>
    </lineage>
</organism>
<accession>A0A8J5JZJ4</accession>
<dbReference type="Pfam" id="PF12248">
    <property type="entry name" value="Methyltransf_FA"/>
    <property type="match status" value="1"/>
</dbReference>
<dbReference type="PANTHER" id="PTHR36695">
    <property type="entry name" value="AGAP008648-PA"/>
    <property type="match status" value="1"/>
</dbReference>